<accession>A0A1I2JNF9</accession>
<gene>
    <name evidence="2" type="ORF">SAMN02799615_04123</name>
</gene>
<evidence type="ECO:0000259" key="1">
    <source>
        <dbReference type="PROSITE" id="PS51208"/>
    </source>
</evidence>
<sequence length="273" mass="29307">MDGLHRRLGEIRQVMPVRDVGGEVFMRNVHGMFEHVGGFHAARSRAAALQLGGNVAYWNDGGAHQRAGWALDRGTLRVRPGRTTGIDNDIRGLAAWYTRHGENGAYVDAGIRRASGTGRARGVAKIRTGQWTLSAEAGAPLPLGDNLIVEPQVQLTYQSLRTRVARGIGTIRTRQATARLGVRIARIDNERFVPYLQAELERQFAGRSRAAPASASSVDAAAVRNGSALRLSTGLTIKVHRTVDVYAHAGVQRRLAGGGSTGGSFGAGLRINF</sequence>
<evidence type="ECO:0000313" key="3">
    <source>
        <dbReference type="Proteomes" id="UP000199477"/>
    </source>
</evidence>
<evidence type="ECO:0000313" key="2">
    <source>
        <dbReference type="EMBL" id="SFF55668.1"/>
    </source>
</evidence>
<feature type="domain" description="Autotransporter" evidence="1">
    <location>
        <begin position="17"/>
        <end position="273"/>
    </location>
</feature>
<reference evidence="3" key="1">
    <citation type="submission" date="2016-10" db="EMBL/GenBank/DDBJ databases">
        <authorList>
            <person name="Varghese N."/>
            <person name="Submissions S."/>
        </authorList>
    </citation>
    <scope>NUCLEOTIDE SEQUENCE [LARGE SCALE GENOMIC DNA]</scope>
    <source>
        <strain evidence="3">UNC178MFTsu3.1</strain>
    </source>
</reference>
<dbReference type="InterPro" id="IPR036709">
    <property type="entry name" value="Autotransporte_beta_dom_sf"/>
</dbReference>
<proteinExistence type="predicted"/>
<dbReference type="SUPFAM" id="SSF103515">
    <property type="entry name" value="Autotransporter"/>
    <property type="match status" value="1"/>
</dbReference>
<protein>
    <submittedName>
        <fullName evidence="2">Outer membrane autotransporter barrel domain-containing protein</fullName>
    </submittedName>
</protein>
<dbReference type="Gene3D" id="2.40.128.130">
    <property type="entry name" value="Autotransporter beta-domain"/>
    <property type="match status" value="1"/>
</dbReference>
<dbReference type="InterPro" id="IPR005546">
    <property type="entry name" value="Autotransporte_beta"/>
</dbReference>
<organism evidence="2 3">
    <name type="scientific">Dyella marensis</name>
    <dbReference type="NCBI Taxonomy" id="500610"/>
    <lineage>
        <taxon>Bacteria</taxon>
        <taxon>Pseudomonadati</taxon>
        <taxon>Pseudomonadota</taxon>
        <taxon>Gammaproteobacteria</taxon>
        <taxon>Lysobacterales</taxon>
        <taxon>Rhodanobacteraceae</taxon>
        <taxon>Dyella</taxon>
    </lineage>
</organism>
<dbReference type="EMBL" id="FONH01000028">
    <property type="protein sequence ID" value="SFF55668.1"/>
    <property type="molecule type" value="Genomic_DNA"/>
</dbReference>
<name>A0A1I2JNF9_9GAMM</name>
<dbReference type="PROSITE" id="PS51208">
    <property type="entry name" value="AUTOTRANSPORTER"/>
    <property type="match status" value="1"/>
</dbReference>
<dbReference type="AlphaFoldDB" id="A0A1I2JNF9"/>
<dbReference type="Pfam" id="PF03797">
    <property type="entry name" value="Autotransporter"/>
    <property type="match status" value="1"/>
</dbReference>
<dbReference type="NCBIfam" id="TIGR01414">
    <property type="entry name" value="autotrans_barl"/>
    <property type="match status" value="1"/>
</dbReference>
<dbReference type="GO" id="GO:0019867">
    <property type="term" value="C:outer membrane"/>
    <property type="evidence" value="ECO:0007669"/>
    <property type="project" value="InterPro"/>
</dbReference>
<dbReference type="Proteomes" id="UP000199477">
    <property type="component" value="Unassembled WGS sequence"/>
</dbReference>
<keyword evidence="3" id="KW-1185">Reference proteome</keyword>
<dbReference type="SMART" id="SM00869">
    <property type="entry name" value="Autotransporter"/>
    <property type="match status" value="1"/>
</dbReference>
<dbReference type="InterPro" id="IPR006315">
    <property type="entry name" value="OM_autotransptr_brl_dom"/>
</dbReference>